<dbReference type="EMBL" id="MCRJ01000025">
    <property type="protein sequence ID" value="ODN71261.1"/>
    <property type="molecule type" value="Genomic_DNA"/>
</dbReference>
<evidence type="ECO:0000313" key="3">
    <source>
        <dbReference type="Proteomes" id="UP000094622"/>
    </source>
</evidence>
<keyword evidence="3" id="KW-1185">Reference proteome</keyword>
<evidence type="ECO:0000259" key="1">
    <source>
        <dbReference type="Pfam" id="PF00155"/>
    </source>
</evidence>
<dbReference type="AlphaFoldDB" id="A0A1E3H6Y2"/>
<dbReference type="InterPro" id="IPR015424">
    <property type="entry name" value="PyrdxlP-dep_Trfase"/>
</dbReference>
<accession>A0A1E3H6Y2</accession>
<sequence>MARAPGWQVTSIGAYFAYVRHPLAAASAEVAERLAREAGVLCLPGSWFGPGQEDHLRFAFANVRAEALNGLAGRLAAISG</sequence>
<proteinExistence type="predicted"/>
<protein>
    <recommendedName>
        <fullName evidence="1">Aminotransferase class I/classII large domain-containing protein</fullName>
    </recommendedName>
</protein>
<dbReference type="Proteomes" id="UP000094622">
    <property type="component" value="Unassembled WGS sequence"/>
</dbReference>
<dbReference type="GO" id="GO:0030170">
    <property type="term" value="F:pyridoxal phosphate binding"/>
    <property type="evidence" value="ECO:0007669"/>
    <property type="project" value="InterPro"/>
</dbReference>
<evidence type="ECO:0000313" key="2">
    <source>
        <dbReference type="EMBL" id="ODN71261.1"/>
    </source>
</evidence>
<organism evidence="2 3">
    <name type="scientific">Methylobrevis pamukkalensis</name>
    <dbReference type="NCBI Taxonomy" id="1439726"/>
    <lineage>
        <taxon>Bacteria</taxon>
        <taxon>Pseudomonadati</taxon>
        <taxon>Pseudomonadota</taxon>
        <taxon>Alphaproteobacteria</taxon>
        <taxon>Hyphomicrobiales</taxon>
        <taxon>Pleomorphomonadaceae</taxon>
        <taxon>Methylobrevis</taxon>
    </lineage>
</organism>
<comment type="caution">
    <text evidence="2">The sequence shown here is derived from an EMBL/GenBank/DDBJ whole genome shotgun (WGS) entry which is preliminary data.</text>
</comment>
<dbReference type="InterPro" id="IPR004839">
    <property type="entry name" value="Aminotransferase_I/II_large"/>
</dbReference>
<feature type="domain" description="Aminotransferase class I/classII large" evidence="1">
    <location>
        <begin position="6"/>
        <end position="75"/>
    </location>
</feature>
<dbReference type="Pfam" id="PF00155">
    <property type="entry name" value="Aminotran_1_2"/>
    <property type="match status" value="1"/>
</dbReference>
<dbReference type="Gene3D" id="3.90.1150.10">
    <property type="entry name" value="Aspartate Aminotransferase, domain 1"/>
    <property type="match status" value="1"/>
</dbReference>
<reference evidence="2 3" key="1">
    <citation type="submission" date="2016-07" db="EMBL/GenBank/DDBJ databases">
        <title>Draft Genome Sequence of Methylobrevis pamukkalensis PK2.</title>
        <authorList>
            <person name="Vasilenko O.V."/>
            <person name="Doronina N.V."/>
            <person name="Shmareva M.N."/>
            <person name="Tarlachkov S.V."/>
            <person name="Mustakhimov I."/>
            <person name="Trotsenko Y.A."/>
        </authorList>
    </citation>
    <scope>NUCLEOTIDE SEQUENCE [LARGE SCALE GENOMIC DNA]</scope>
    <source>
        <strain evidence="2 3">PK2</strain>
    </source>
</reference>
<dbReference type="InterPro" id="IPR015422">
    <property type="entry name" value="PyrdxlP-dep_Trfase_small"/>
</dbReference>
<name>A0A1E3H6Y2_9HYPH</name>
<gene>
    <name evidence="2" type="ORF">A6302_01376</name>
</gene>
<dbReference type="SUPFAM" id="SSF53383">
    <property type="entry name" value="PLP-dependent transferases"/>
    <property type="match status" value="1"/>
</dbReference>